<dbReference type="Proteomes" id="UP000095651">
    <property type="component" value="Unassembled WGS sequence"/>
</dbReference>
<dbReference type="RefSeq" id="WP_055658397.1">
    <property type="nucleotide sequence ID" value="NZ_CABIXC010000014.1"/>
</dbReference>
<evidence type="ECO:0000313" key="3">
    <source>
        <dbReference type="EMBL" id="RGM04666.1"/>
    </source>
</evidence>
<dbReference type="PROSITE" id="PS51257">
    <property type="entry name" value="PROKAR_LIPOPROTEIN"/>
    <property type="match status" value="1"/>
</dbReference>
<evidence type="ECO:0000313" key="4">
    <source>
        <dbReference type="Proteomes" id="UP000095651"/>
    </source>
</evidence>
<organism evidence="2 4">
    <name type="scientific">Hungatella hathewayi</name>
    <dbReference type="NCBI Taxonomy" id="154046"/>
    <lineage>
        <taxon>Bacteria</taxon>
        <taxon>Bacillati</taxon>
        <taxon>Bacillota</taxon>
        <taxon>Clostridia</taxon>
        <taxon>Lachnospirales</taxon>
        <taxon>Lachnospiraceae</taxon>
        <taxon>Hungatella</taxon>
    </lineage>
</organism>
<accession>A0A174J4P3</accession>
<evidence type="ECO:0000256" key="1">
    <source>
        <dbReference type="SAM" id="SignalP"/>
    </source>
</evidence>
<dbReference type="Proteomes" id="UP000261257">
    <property type="component" value="Unassembled WGS sequence"/>
</dbReference>
<evidence type="ECO:0008006" key="6">
    <source>
        <dbReference type="Google" id="ProtNLM"/>
    </source>
</evidence>
<dbReference type="Pfam" id="PF20316">
    <property type="entry name" value="DUF6612"/>
    <property type="match status" value="1"/>
</dbReference>
<reference evidence="2 4" key="1">
    <citation type="submission" date="2015-09" db="EMBL/GenBank/DDBJ databases">
        <authorList>
            <consortium name="Pathogen Informatics"/>
        </authorList>
    </citation>
    <scope>NUCLEOTIDE SEQUENCE [LARGE SCALE GENOMIC DNA]</scope>
    <source>
        <strain evidence="2 4">2789STDY5608850</strain>
    </source>
</reference>
<evidence type="ECO:0000313" key="2">
    <source>
        <dbReference type="EMBL" id="CUO92140.1"/>
    </source>
</evidence>
<reference evidence="3 5" key="2">
    <citation type="submission" date="2018-08" db="EMBL/GenBank/DDBJ databases">
        <title>A genome reference for cultivated species of the human gut microbiota.</title>
        <authorList>
            <person name="Zou Y."/>
            <person name="Xue W."/>
            <person name="Luo G."/>
        </authorList>
    </citation>
    <scope>NUCLEOTIDE SEQUENCE [LARGE SCALE GENOMIC DNA]</scope>
    <source>
        <strain evidence="3 5">TF05-11AC</strain>
    </source>
</reference>
<proteinExistence type="predicted"/>
<dbReference type="EMBL" id="QSSQ01000009">
    <property type="protein sequence ID" value="RGM04666.1"/>
    <property type="molecule type" value="Genomic_DNA"/>
</dbReference>
<gene>
    <name evidence="3" type="ORF">DXC39_12575</name>
    <name evidence="2" type="ORF">ERS852407_04408</name>
</gene>
<feature type="signal peptide" evidence="1">
    <location>
        <begin position="1"/>
        <end position="18"/>
    </location>
</feature>
<feature type="chain" id="PRO_5042332982" description="Lipoprotein" evidence="1">
    <location>
        <begin position="19"/>
        <end position="260"/>
    </location>
</feature>
<dbReference type="EMBL" id="CYZE01000014">
    <property type="protein sequence ID" value="CUO92140.1"/>
    <property type="molecule type" value="Genomic_DNA"/>
</dbReference>
<evidence type="ECO:0000313" key="5">
    <source>
        <dbReference type="Proteomes" id="UP000261257"/>
    </source>
</evidence>
<name>A0A174J4P3_9FIRM</name>
<sequence length="260" mass="28280">MKKYLTLLLSAAMVLSLAGCGGGKDARTIYDEASKKTSELQEMDIETTAAMTMTQGDQTIDLSTTMNIQMTGANTDDMKYLAAGKTTMAGQDIDVTMYYEGGYYYMETMGQKFKYAMDLNQLMEQVKQSTEGANMESSYMKEIKAKKDGDNQILTFTADAEKMDSYVQDIMGSMSGAIAGAEDVAYKIKSASGEAVVNKDGYFSSMNIKMSMDMTVQGETVGVEMDTDAIYHNPGQAVTLTAPDLEGYQEIDPAALGTQQ</sequence>
<protein>
    <recommendedName>
        <fullName evidence="6">Lipoprotein</fullName>
    </recommendedName>
</protein>
<dbReference type="AlphaFoldDB" id="A0A174J4P3"/>
<keyword evidence="1" id="KW-0732">Signal</keyword>
<dbReference type="InterPro" id="IPR046720">
    <property type="entry name" value="DUF6612"/>
</dbReference>